<dbReference type="EMBL" id="CABPRJ010001894">
    <property type="protein sequence ID" value="VVC39182.1"/>
    <property type="molecule type" value="Genomic_DNA"/>
</dbReference>
<gene>
    <name evidence="2" type="ORF">CINCED_3A004771</name>
</gene>
<dbReference type="SUPFAM" id="SSF48726">
    <property type="entry name" value="Immunoglobulin"/>
    <property type="match status" value="2"/>
</dbReference>
<reference evidence="2 3" key="1">
    <citation type="submission" date="2019-08" db="EMBL/GenBank/DDBJ databases">
        <authorList>
            <person name="Alioto T."/>
            <person name="Alioto T."/>
            <person name="Gomez Garrido J."/>
        </authorList>
    </citation>
    <scope>NUCLEOTIDE SEQUENCE [LARGE SCALE GENOMIC DNA]</scope>
</reference>
<evidence type="ECO:0000313" key="3">
    <source>
        <dbReference type="Proteomes" id="UP000325440"/>
    </source>
</evidence>
<organism evidence="2 3">
    <name type="scientific">Cinara cedri</name>
    <dbReference type="NCBI Taxonomy" id="506608"/>
    <lineage>
        <taxon>Eukaryota</taxon>
        <taxon>Metazoa</taxon>
        <taxon>Ecdysozoa</taxon>
        <taxon>Arthropoda</taxon>
        <taxon>Hexapoda</taxon>
        <taxon>Insecta</taxon>
        <taxon>Pterygota</taxon>
        <taxon>Neoptera</taxon>
        <taxon>Paraneoptera</taxon>
        <taxon>Hemiptera</taxon>
        <taxon>Sternorrhyncha</taxon>
        <taxon>Aphidomorpha</taxon>
        <taxon>Aphidoidea</taxon>
        <taxon>Aphididae</taxon>
        <taxon>Lachninae</taxon>
        <taxon>Cinara</taxon>
    </lineage>
</organism>
<dbReference type="InterPro" id="IPR013783">
    <property type="entry name" value="Ig-like_fold"/>
</dbReference>
<name>A0A5E4N9V4_9HEMI</name>
<dbReference type="Gene3D" id="2.60.40.10">
    <property type="entry name" value="Immunoglobulins"/>
    <property type="match status" value="2"/>
</dbReference>
<dbReference type="InterPro" id="IPR036179">
    <property type="entry name" value="Ig-like_dom_sf"/>
</dbReference>
<dbReference type="Proteomes" id="UP000325440">
    <property type="component" value="Unassembled WGS sequence"/>
</dbReference>
<proteinExistence type="predicted"/>
<accession>A0A5E4N9V4</accession>
<dbReference type="FunFam" id="2.60.40.10:FF:000437">
    <property type="entry name" value="Beat-IIIc, isoform A"/>
    <property type="match status" value="1"/>
</dbReference>
<protein>
    <submittedName>
        <fullName evidence="2">Immunoglobulin-like domain,Immunoglobulin-like fold,CD80-like, immunoglobulin C2-set</fullName>
    </submittedName>
</protein>
<dbReference type="PANTHER" id="PTHR21261">
    <property type="entry name" value="BEAT PROTEIN"/>
    <property type="match status" value="1"/>
</dbReference>
<dbReference type="AlphaFoldDB" id="A0A5E4N9V4"/>
<sequence length="286" mass="32575">MDDFTTSFHEDICREFKGYLLLIVSSFYIWTCNGLSVEAIVPRYKVRGETAVFRCNYQLEGAFLYAVKWYKENEEFYRYMPKWTPQKKAYPVDGISVDYDHSDSHQLTLRNISLRTTANYRCEVSAEAPSFASAQDSGRMEIIFLPKDGPHITDDKIIYQFGDSINLNCTSAKSYPASSLQWYVNNVSAREESLKRYPVRKHAKGLMTTTLGLHLPLDSGTVQNGVVRVRCVALLSPVLWTSDNEKVLPRQDKREALLLVTGSSNECRSSAVAVFLSLLLVTRVFF</sequence>
<dbReference type="PROSITE" id="PS50835">
    <property type="entry name" value="IG_LIKE"/>
    <property type="match status" value="1"/>
</dbReference>
<feature type="domain" description="Ig-like" evidence="1">
    <location>
        <begin position="48"/>
        <end position="132"/>
    </location>
</feature>
<evidence type="ECO:0000313" key="2">
    <source>
        <dbReference type="EMBL" id="VVC39182.1"/>
    </source>
</evidence>
<keyword evidence="3" id="KW-1185">Reference proteome</keyword>
<dbReference type="PANTHER" id="PTHR21261:SF14">
    <property type="entry name" value="BEATEN PATH IV, ISOFORM B"/>
    <property type="match status" value="1"/>
</dbReference>
<dbReference type="OrthoDB" id="6415662at2759"/>
<evidence type="ECO:0000259" key="1">
    <source>
        <dbReference type="PROSITE" id="PS50835"/>
    </source>
</evidence>
<dbReference type="InterPro" id="IPR007110">
    <property type="entry name" value="Ig-like_dom"/>
</dbReference>